<name>A0A0J0YSC3_9NEIS</name>
<evidence type="ECO:0000256" key="1">
    <source>
        <dbReference type="ARBA" id="ARBA00022529"/>
    </source>
</evidence>
<dbReference type="RefSeq" id="WP_047760793.1">
    <property type="nucleotide sequence ID" value="NZ_CP091510.1"/>
</dbReference>
<dbReference type="GO" id="GO:0003796">
    <property type="term" value="F:lysozyme activity"/>
    <property type="evidence" value="ECO:0007669"/>
    <property type="project" value="InterPro"/>
</dbReference>
<dbReference type="EMBL" id="JTDO01000006">
    <property type="protein sequence ID" value="KLT73002.1"/>
    <property type="molecule type" value="Genomic_DNA"/>
</dbReference>
<gene>
    <name evidence="3" type="ORF">PL75_04805</name>
</gene>
<dbReference type="STRING" id="1470200.PL75_04805"/>
<dbReference type="Gene3D" id="1.10.530.40">
    <property type="match status" value="1"/>
</dbReference>
<dbReference type="InterPro" id="IPR023347">
    <property type="entry name" value="Lysozyme_dom_sf"/>
</dbReference>
<dbReference type="GO" id="GO:0031640">
    <property type="term" value="P:killing of cells of another organism"/>
    <property type="evidence" value="ECO:0007669"/>
    <property type="project" value="UniProtKB-KW"/>
</dbReference>
<dbReference type="PATRIC" id="fig|1470200.3.peg.2122"/>
<evidence type="ECO:0008006" key="5">
    <source>
        <dbReference type="Google" id="ProtNLM"/>
    </source>
</evidence>
<evidence type="ECO:0000256" key="2">
    <source>
        <dbReference type="ARBA" id="ARBA00022638"/>
    </source>
</evidence>
<keyword evidence="1" id="KW-0929">Antimicrobial</keyword>
<proteinExistence type="predicted"/>
<comment type="caution">
    <text evidence="3">The sequence shown here is derived from an EMBL/GenBank/DDBJ whole genome shotgun (WGS) entry which is preliminary data.</text>
</comment>
<evidence type="ECO:0000313" key="4">
    <source>
        <dbReference type="Proteomes" id="UP000036027"/>
    </source>
</evidence>
<keyword evidence="4" id="KW-1185">Reference proteome</keyword>
<dbReference type="Proteomes" id="UP000036027">
    <property type="component" value="Unassembled WGS sequence"/>
</dbReference>
<keyword evidence="2" id="KW-0081">Bacteriolytic enzyme</keyword>
<reference evidence="3 4" key="1">
    <citation type="submission" date="2014-11" db="EMBL/GenBank/DDBJ databases">
        <title>Genome of a novel goose pathogen.</title>
        <authorList>
            <person name="Hansen C.M."/>
            <person name="Hueffer K."/>
            <person name="Choi S.C."/>
        </authorList>
    </citation>
    <scope>NUCLEOTIDE SEQUENCE [LARGE SCALE GENOMIC DNA]</scope>
    <source>
        <strain evidence="3 4">KH1503</strain>
    </source>
</reference>
<accession>A0A0J0YSC3</accession>
<evidence type="ECO:0000313" key="3">
    <source>
        <dbReference type="EMBL" id="KLT73002.1"/>
    </source>
</evidence>
<sequence length="261" mass="30208">MDTIQNFDNKKYIDVRDRLVEKNEAFINNIYLDIYGLPTAGIGVLLVERQKDRSWELNYSRVNLLADITNLSDSDRENLIATLEKYTDVLDKHKDEKFQNLAAFKKSKFGQEAQSVLGDISFNKETYSWDILTSSHSVMQFTMTHEQTLKLYNGISSEYKNRLNRLLREKNCPAEALSEEQRASLYSMIYHGSRGKAGKLADAVGDYWRGEISEENLRARIKRDGMDTKFPERSKRDATGSFGEKFRRSLFLLSLKNCLKN</sequence>
<dbReference type="AlphaFoldDB" id="A0A0J0YSC3"/>
<organism evidence="3 4">
    <name type="scientific">Neisseria arctica</name>
    <dbReference type="NCBI Taxonomy" id="1470200"/>
    <lineage>
        <taxon>Bacteria</taxon>
        <taxon>Pseudomonadati</taxon>
        <taxon>Pseudomonadota</taxon>
        <taxon>Betaproteobacteria</taxon>
        <taxon>Neisseriales</taxon>
        <taxon>Neisseriaceae</taxon>
        <taxon>Neisseria</taxon>
    </lineage>
</organism>
<dbReference type="GO" id="GO:0042742">
    <property type="term" value="P:defense response to bacterium"/>
    <property type="evidence" value="ECO:0007669"/>
    <property type="project" value="UniProtKB-KW"/>
</dbReference>
<protein>
    <recommendedName>
        <fullName evidence="5">Pesticin C-terminal domain-containing protein</fullName>
    </recommendedName>
</protein>